<reference evidence="3" key="1">
    <citation type="submission" date="2018-05" db="EMBL/GenBank/DDBJ databases">
        <authorList>
            <person name="Lanie J.A."/>
            <person name="Ng W.-L."/>
            <person name="Kazmierczak K.M."/>
            <person name="Andrzejewski T.M."/>
            <person name="Davidsen T.M."/>
            <person name="Wayne K.J."/>
            <person name="Tettelin H."/>
            <person name="Glass J.I."/>
            <person name="Rusch D."/>
            <person name="Podicherti R."/>
            <person name="Tsui H.-C.T."/>
            <person name="Winkler M.E."/>
        </authorList>
    </citation>
    <scope>NUCLEOTIDE SEQUENCE</scope>
</reference>
<dbReference type="GO" id="GO:0003824">
    <property type="term" value="F:catalytic activity"/>
    <property type="evidence" value="ECO:0007669"/>
    <property type="project" value="InterPro"/>
</dbReference>
<accession>A0A381Q9L3</accession>
<organism evidence="3">
    <name type="scientific">marine metagenome</name>
    <dbReference type="NCBI Taxonomy" id="408172"/>
    <lineage>
        <taxon>unclassified sequences</taxon>
        <taxon>metagenomes</taxon>
        <taxon>ecological metagenomes</taxon>
    </lineage>
</organism>
<dbReference type="Pfam" id="PF01425">
    <property type="entry name" value="Amidase"/>
    <property type="match status" value="1"/>
</dbReference>
<dbReference type="InterPro" id="IPR036928">
    <property type="entry name" value="AS_sf"/>
</dbReference>
<feature type="region of interest" description="Disordered" evidence="1">
    <location>
        <begin position="127"/>
        <end position="147"/>
    </location>
</feature>
<evidence type="ECO:0000259" key="2">
    <source>
        <dbReference type="Pfam" id="PF01425"/>
    </source>
</evidence>
<dbReference type="EMBL" id="UINC01001261">
    <property type="protein sequence ID" value="SUZ76012.1"/>
    <property type="molecule type" value="Genomic_DNA"/>
</dbReference>
<evidence type="ECO:0000256" key="1">
    <source>
        <dbReference type="SAM" id="MobiDB-lite"/>
    </source>
</evidence>
<dbReference type="SUPFAM" id="SSF75304">
    <property type="entry name" value="Amidase signature (AS) enzymes"/>
    <property type="match status" value="1"/>
</dbReference>
<gene>
    <name evidence="3" type="ORF">METZ01_LOCUS28866</name>
</gene>
<dbReference type="AlphaFoldDB" id="A0A381Q9L3"/>
<feature type="domain" description="Amidase" evidence="2">
    <location>
        <begin position="31"/>
        <end position="409"/>
    </location>
</feature>
<proteinExistence type="predicted"/>
<dbReference type="InterPro" id="IPR023631">
    <property type="entry name" value="Amidase_dom"/>
</dbReference>
<evidence type="ECO:0000313" key="3">
    <source>
        <dbReference type="EMBL" id="SUZ76012.1"/>
    </source>
</evidence>
<dbReference type="InterPro" id="IPR000120">
    <property type="entry name" value="Amidase"/>
</dbReference>
<protein>
    <recommendedName>
        <fullName evidence="2">Amidase domain-containing protein</fullName>
    </recommendedName>
</protein>
<dbReference type="PANTHER" id="PTHR11895">
    <property type="entry name" value="TRANSAMIDASE"/>
    <property type="match status" value="1"/>
</dbReference>
<sequence>MNRLSFVNEQRRVRVSHDDEVSTHGHVKQQLGRITERDGTVRAWVHRHDDEVILRAVAAAPRGPLSGWTLGVKDVIDTFDLPTERGSPIYAGRTTSNDAACVALAREAGAVVVGKTVTTEFALFTPNVTTNPHDPEHTPGGSSSGSAAAVADGHVRAAFGTQTVGSVVRPAAFCGVVGFKPTYQLLPLTGVATLSHAFDTIGWFTRGVDDCATMFSALTGAEVLTAEQPLRIGRYRSHQWDVAASETVKVMDVACAALVERDAEVVDLDPLVHLESVFEAANTILHYEIVRVFAWEQTHHYELISDLVRKMLMKAKDVTHAQYIEAHLALVAARRDHDEFMAVNGFDALLTPSAPGEAPLIKTTGDSVFNRVWTALGVPAIHLPLGMGPTGLPLGVQLTGRSWRDGDLLTSAALSEAAFSGGA</sequence>
<name>A0A381Q9L3_9ZZZZ</name>
<dbReference type="PANTHER" id="PTHR11895:SF151">
    <property type="entry name" value="GLUTAMYL-TRNA(GLN) AMIDOTRANSFERASE SUBUNIT A"/>
    <property type="match status" value="1"/>
</dbReference>
<dbReference type="Gene3D" id="3.90.1300.10">
    <property type="entry name" value="Amidase signature (AS) domain"/>
    <property type="match status" value="1"/>
</dbReference>